<name>A0ABQ4QT49_9HYPH</name>
<evidence type="ECO:0000256" key="7">
    <source>
        <dbReference type="ARBA" id="ARBA00023157"/>
    </source>
</evidence>
<comment type="similarity">
    <text evidence="1">Belongs to the tannase family.</text>
</comment>
<reference evidence="9" key="2">
    <citation type="submission" date="2021-08" db="EMBL/GenBank/DDBJ databases">
        <authorList>
            <person name="Tani A."/>
            <person name="Ola A."/>
            <person name="Ogura Y."/>
            <person name="Katsura K."/>
            <person name="Hayashi T."/>
        </authorList>
    </citation>
    <scope>NUCLEOTIDE SEQUENCE</scope>
    <source>
        <strain evidence="9">KCTC 52305</strain>
    </source>
</reference>
<evidence type="ECO:0000256" key="2">
    <source>
        <dbReference type="ARBA" id="ARBA00022487"/>
    </source>
</evidence>
<dbReference type="Pfam" id="PF07519">
    <property type="entry name" value="Tannase"/>
    <property type="match status" value="1"/>
</dbReference>
<reference evidence="9" key="1">
    <citation type="journal article" date="2021" name="Front. Microbiol.">
        <title>Comprehensive Comparative Genomics and Phenotyping of Methylobacterium Species.</title>
        <authorList>
            <person name="Alessa O."/>
            <person name="Ogura Y."/>
            <person name="Fujitani Y."/>
            <person name="Takami H."/>
            <person name="Hayashi T."/>
            <person name="Sahin N."/>
            <person name="Tani A."/>
        </authorList>
    </citation>
    <scope>NUCLEOTIDE SEQUENCE</scope>
    <source>
        <strain evidence="9">KCTC 52305</strain>
    </source>
</reference>
<feature type="chain" id="PRO_5045913388" evidence="8">
    <location>
        <begin position="26"/>
        <end position="515"/>
    </location>
</feature>
<evidence type="ECO:0000256" key="6">
    <source>
        <dbReference type="ARBA" id="ARBA00022837"/>
    </source>
</evidence>
<evidence type="ECO:0000256" key="8">
    <source>
        <dbReference type="SAM" id="SignalP"/>
    </source>
</evidence>
<dbReference type="PANTHER" id="PTHR33938">
    <property type="entry name" value="FERULOYL ESTERASE B-RELATED"/>
    <property type="match status" value="1"/>
</dbReference>
<dbReference type="InterPro" id="IPR029058">
    <property type="entry name" value="AB_hydrolase_fold"/>
</dbReference>
<keyword evidence="10" id="KW-1185">Reference proteome</keyword>
<dbReference type="GO" id="GO:0016787">
    <property type="term" value="F:hydrolase activity"/>
    <property type="evidence" value="ECO:0007669"/>
    <property type="project" value="UniProtKB-KW"/>
</dbReference>
<evidence type="ECO:0000256" key="5">
    <source>
        <dbReference type="ARBA" id="ARBA00022801"/>
    </source>
</evidence>
<keyword evidence="4 8" id="KW-0732">Signal</keyword>
<evidence type="ECO:0000256" key="4">
    <source>
        <dbReference type="ARBA" id="ARBA00022729"/>
    </source>
</evidence>
<evidence type="ECO:0000313" key="10">
    <source>
        <dbReference type="Proteomes" id="UP001055167"/>
    </source>
</evidence>
<dbReference type="Gene3D" id="3.40.50.1820">
    <property type="entry name" value="alpha/beta hydrolase"/>
    <property type="match status" value="1"/>
</dbReference>
<dbReference type="InterPro" id="IPR011118">
    <property type="entry name" value="Tannase/feruloyl_esterase"/>
</dbReference>
<gene>
    <name evidence="9" type="ORF">OPKNFCMD_0596</name>
</gene>
<comment type="caution">
    <text evidence="9">The sequence shown here is derived from an EMBL/GenBank/DDBJ whole genome shotgun (WGS) entry which is preliminary data.</text>
</comment>
<keyword evidence="3" id="KW-0479">Metal-binding</keyword>
<accession>A0ABQ4QT49</accession>
<dbReference type="SUPFAM" id="SSF53474">
    <property type="entry name" value="alpha/beta-Hydrolases"/>
    <property type="match status" value="1"/>
</dbReference>
<keyword evidence="2" id="KW-0719">Serine esterase</keyword>
<evidence type="ECO:0000256" key="1">
    <source>
        <dbReference type="ARBA" id="ARBA00006249"/>
    </source>
</evidence>
<dbReference type="RefSeq" id="WP_128563907.1">
    <property type="nucleotide sequence ID" value="NZ_BPQH01000002.1"/>
</dbReference>
<dbReference type="Proteomes" id="UP001055167">
    <property type="component" value="Unassembled WGS sequence"/>
</dbReference>
<organism evidence="9 10">
    <name type="scientific">Methylobacterium crusticola</name>
    <dbReference type="NCBI Taxonomy" id="1697972"/>
    <lineage>
        <taxon>Bacteria</taxon>
        <taxon>Pseudomonadati</taxon>
        <taxon>Pseudomonadota</taxon>
        <taxon>Alphaproteobacteria</taxon>
        <taxon>Hyphomicrobiales</taxon>
        <taxon>Methylobacteriaceae</taxon>
        <taxon>Methylobacterium</taxon>
    </lineage>
</organism>
<evidence type="ECO:0000256" key="3">
    <source>
        <dbReference type="ARBA" id="ARBA00022723"/>
    </source>
</evidence>
<proteinExistence type="inferred from homology"/>
<keyword evidence="6" id="KW-0106">Calcium</keyword>
<protein>
    <submittedName>
        <fullName evidence="9">Mono(2-hydroxyethyl) terephthalate hydrolase</fullName>
    </submittedName>
</protein>
<feature type="signal peptide" evidence="8">
    <location>
        <begin position="1"/>
        <end position="25"/>
    </location>
</feature>
<keyword evidence="5 9" id="KW-0378">Hydrolase</keyword>
<dbReference type="PANTHER" id="PTHR33938:SF15">
    <property type="entry name" value="FERULOYL ESTERASE B-RELATED"/>
    <property type="match status" value="1"/>
</dbReference>
<evidence type="ECO:0000313" key="9">
    <source>
        <dbReference type="EMBL" id="GJD47884.1"/>
    </source>
</evidence>
<sequence>MRGTIRLFSMAACLGGALAAAPARAAECGGLAGLKIEAVNLLSAVEVPAAGDLPAHCRVLGYVRPAVNFEVRLPLAGWNGKFYETGCGGFCGTLASDAPGFTNAMNHGLRRGYAVSTMDSGHWGTGSADGRWAASDLVARMDWGQRAVTETARASKVLIRAFYGRDQQKSYFAGCSTGGRMAAMEALRYPKDFDGIISGAPALDYTGLVATAFAWVTKANTGPDGAAVFPGSKVKLVADAVAEACGGEDGRRTGLIGDPRQCGFKPASLRCTGAPGAECLSEAEIGVLEKWYAGPTDAAGRRLYPGGIPLGSEPHWPRWLTGLGNAPPILPLFAGDFLRYMAFQPSPGPAYRVTDYDFEADPARLASQAQVYNAATFDPASGAVRPAADLAGFRSAGGKLLLYHGWSDPLVTPFLTVAFYEALAKGAGGLGALRDTARLFLVPGMDHCGIGTDGPGIADTGIDPLTALERWVEAGQAPDALVATKRDAAGAPLWSRPVCAYPQVARGEAGACAEP</sequence>
<dbReference type="EMBL" id="BPQH01000002">
    <property type="protein sequence ID" value="GJD47884.1"/>
    <property type="molecule type" value="Genomic_DNA"/>
</dbReference>
<keyword evidence="7" id="KW-1015">Disulfide bond</keyword>